<dbReference type="Proteomes" id="UP000821837">
    <property type="component" value="Chromosome 8"/>
</dbReference>
<evidence type="ECO:0000256" key="3">
    <source>
        <dbReference type="ARBA" id="ARBA00022692"/>
    </source>
</evidence>
<dbReference type="PANTHER" id="PTHR11266">
    <property type="entry name" value="PEROXISOMAL MEMBRANE PROTEIN 2, PXMP2 MPV17"/>
    <property type="match status" value="1"/>
</dbReference>
<proteinExistence type="inferred from homology"/>
<evidence type="ECO:0000256" key="5">
    <source>
        <dbReference type="ARBA" id="ARBA00023136"/>
    </source>
</evidence>
<evidence type="ECO:0000256" key="1">
    <source>
        <dbReference type="ARBA" id="ARBA00004141"/>
    </source>
</evidence>
<evidence type="ECO:0000313" key="9">
    <source>
        <dbReference type="Proteomes" id="UP000821837"/>
    </source>
</evidence>
<dbReference type="EMBL" id="JABSTV010001254">
    <property type="protein sequence ID" value="KAH7939286.1"/>
    <property type="molecule type" value="Genomic_DNA"/>
</dbReference>
<keyword evidence="5 7" id="KW-0472">Membrane</keyword>
<dbReference type="GO" id="GO:0016020">
    <property type="term" value="C:membrane"/>
    <property type="evidence" value="ECO:0007669"/>
    <property type="project" value="UniProtKB-SubCell"/>
</dbReference>
<reference evidence="8" key="2">
    <citation type="submission" date="2021-09" db="EMBL/GenBank/DDBJ databases">
        <authorList>
            <person name="Jia N."/>
            <person name="Wang J."/>
            <person name="Shi W."/>
            <person name="Du L."/>
            <person name="Sun Y."/>
            <person name="Zhan W."/>
            <person name="Jiang J."/>
            <person name="Wang Q."/>
            <person name="Zhang B."/>
            <person name="Ji P."/>
            <person name="Sakyi L.B."/>
            <person name="Cui X."/>
            <person name="Yuan T."/>
            <person name="Jiang B."/>
            <person name="Yang W."/>
            <person name="Lam T.T.-Y."/>
            <person name="Chang Q."/>
            <person name="Ding S."/>
            <person name="Wang X."/>
            <person name="Zhu J."/>
            <person name="Ruan X."/>
            <person name="Zhao L."/>
            <person name="Wei J."/>
            <person name="Que T."/>
            <person name="Du C."/>
            <person name="Cheng J."/>
            <person name="Dai P."/>
            <person name="Han X."/>
            <person name="Huang E."/>
            <person name="Gao Y."/>
            <person name="Liu J."/>
            <person name="Shao H."/>
            <person name="Ye R."/>
            <person name="Li L."/>
            <person name="Wei W."/>
            <person name="Wang X."/>
            <person name="Wang C."/>
            <person name="Huo Q."/>
            <person name="Li W."/>
            <person name="Guo W."/>
            <person name="Chen H."/>
            <person name="Chen S."/>
            <person name="Zhou L."/>
            <person name="Zhou L."/>
            <person name="Ni X."/>
            <person name="Tian J."/>
            <person name="Zhou Y."/>
            <person name="Sheng Y."/>
            <person name="Liu T."/>
            <person name="Pan Y."/>
            <person name="Xia L."/>
            <person name="Li J."/>
            <person name="Zhao F."/>
            <person name="Cao W."/>
        </authorList>
    </citation>
    <scope>NUCLEOTIDE SEQUENCE</scope>
    <source>
        <strain evidence="8">Rsan-2018</strain>
        <tissue evidence="8">Larvae</tissue>
    </source>
</reference>
<dbReference type="AlphaFoldDB" id="A0A9D4PG73"/>
<evidence type="ECO:0000256" key="4">
    <source>
        <dbReference type="ARBA" id="ARBA00022989"/>
    </source>
</evidence>
<sequence>MVSTCQFKEPCTEKECKTQGKLCCKAMACGGCACVDDEDMQNPWNVYARLMRRHPAKTQVLTTATVLLSGDLIAQKVLERRSNVDVVRAARFFVMGVGFVGPVIRMWHLTLERVVGSGVAGSLVFRKVLIDQVLFAPVFIASLLVVLGTLQRRSWDDIENSLRANYLQILKTSYMLWPAAQLINFRFVPLSYRPPFAGCVAVVWSTYLAWKANRMQNTQRAAFDKPT</sequence>
<dbReference type="GO" id="GO:1901858">
    <property type="term" value="P:regulation of mitochondrial DNA metabolic process"/>
    <property type="evidence" value="ECO:0007669"/>
    <property type="project" value="TreeGrafter"/>
</dbReference>
<comment type="caution">
    <text evidence="8">The sequence shown here is derived from an EMBL/GenBank/DDBJ whole genome shotgun (WGS) entry which is preliminary data.</text>
</comment>
<gene>
    <name evidence="8" type="ORF">HPB52_009824</name>
</gene>
<keyword evidence="3 7" id="KW-0812">Transmembrane</keyword>
<dbReference type="PANTHER" id="PTHR11266:SF17">
    <property type="entry name" value="PROTEIN MPV17"/>
    <property type="match status" value="1"/>
</dbReference>
<protein>
    <recommendedName>
        <fullName evidence="6">Mitochondrial inner membrane protein Mpv17</fullName>
    </recommendedName>
</protein>
<organism evidence="8 9">
    <name type="scientific">Rhipicephalus sanguineus</name>
    <name type="common">Brown dog tick</name>
    <name type="synonym">Ixodes sanguineus</name>
    <dbReference type="NCBI Taxonomy" id="34632"/>
    <lineage>
        <taxon>Eukaryota</taxon>
        <taxon>Metazoa</taxon>
        <taxon>Ecdysozoa</taxon>
        <taxon>Arthropoda</taxon>
        <taxon>Chelicerata</taxon>
        <taxon>Arachnida</taxon>
        <taxon>Acari</taxon>
        <taxon>Parasitiformes</taxon>
        <taxon>Ixodida</taxon>
        <taxon>Ixodoidea</taxon>
        <taxon>Ixodidae</taxon>
        <taxon>Rhipicephalinae</taxon>
        <taxon>Rhipicephalus</taxon>
        <taxon>Rhipicephalus</taxon>
    </lineage>
</organism>
<reference evidence="8" key="1">
    <citation type="journal article" date="2020" name="Cell">
        <title>Large-Scale Comparative Analyses of Tick Genomes Elucidate Their Genetic Diversity and Vector Capacities.</title>
        <authorList>
            <consortium name="Tick Genome and Microbiome Consortium (TIGMIC)"/>
            <person name="Jia N."/>
            <person name="Wang J."/>
            <person name="Shi W."/>
            <person name="Du L."/>
            <person name="Sun Y."/>
            <person name="Zhan W."/>
            <person name="Jiang J.F."/>
            <person name="Wang Q."/>
            <person name="Zhang B."/>
            <person name="Ji P."/>
            <person name="Bell-Sakyi L."/>
            <person name="Cui X.M."/>
            <person name="Yuan T.T."/>
            <person name="Jiang B.G."/>
            <person name="Yang W.F."/>
            <person name="Lam T.T."/>
            <person name="Chang Q.C."/>
            <person name="Ding S.J."/>
            <person name="Wang X.J."/>
            <person name="Zhu J.G."/>
            <person name="Ruan X.D."/>
            <person name="Zhao L."/>
            <person name="Wei J.T."/>
            <person name="Ye R.Z."/>
            <person name="Que T.C."/>
            <person name="Du C.H."/>
            <person name="Zhou Y.H."/>
            <person name="Cheng J.X."/>
            <person name="Dai P.F."/>
            <person name="Guo W.B."/>
            <person name="Han X.H."/>
            <person name="Huang E.J."/>
            <person name="Li L.F."/>
            <person name="Wei W."/>
            <person name="Gao Y.C."/>
            <person name="Liu J.Z."/>
            <person name="Shao H.Z."/>
            <person name="Wang X."/>
            <person name="Wang C.C."/>
            <person name="Yang T.C."/>
            <person name="Huo Q.B."/>
            <person name="Li W."/>
            <person name="Chen H.Y."/>
            <person name="Chen S.E."/>
            <person name="Zhou L.G."/>
            <person name="Ni X.B."/>
            <person name="Tian J.H."/>
            <person name="Sheng Y."/>
            <person name="Liu T."/>
            <person name="Pan Y.S."/>
            <person name="Xia L.Y."/>
            <person name="Li J."/>
            <person name="Zhao F."/>
            <person name="Cao W.C."/>
        </authorList>
    </citation>
    <scope>NUCLEOTIDE SEQUENCE</scope>
    <source>
        <strain evidence="8">Rsan-2018</strain>
    </source>
</reference>
<evidence type="ECO:0000313" key="8">
    <source>
        <dbReference type="EMBL" id="KAH7939286.1"/>
    </source>
</evidence>
<evidence type="ECO:0000256" key="2">
    <source>
        <dbReference type="ARBA" id="ARBA00006824"/>
    </source>
</evidence>
<dbReference type="GO" id="GO:0005739">
    <property type="term" value="C:mitochondrion"/>
    <property type="evidence" value="ECO:0007669"/>
    <property type="project" value="TreeGrafter"/>
</dbReference>
<feature type="transmembrane region" description="Helical" evidence="7">
    <location>
        <begin position="128"/>
        <end position="150"/>
    </location>
</feature>
<comment type="similarity">
    <text evidence="2 7">Belongs to the peroxisomal membrane protein PXMP2/4 family.</text>
</comment>
<dbReference type="VEuPathDB" id="VectorBase:RSAN_033169"/>
<dbReference type="GO" id="GO:0015267">
    <property type="term" value="F:channel activity"/>
    <property type="evidence" value="ECO:0007669"/>
    <property type="project" value="TreeGrafter"/>
</dbReference>
<feature type="transmembrane region" description="Helical" evidence="7">
    <location>
        <begin position="89"/>
        <end position="108"/>
    </location>
</feature>
<keyword evidence="9" id="KW-1185">Reference proteome</keyword>
<accession>A0A9D4PG73</accession>
<keyword evidence="4 7" id="KW-1133">Transmembrane helix</keyword>
<evidence type="ECO:0000256" key="6">
    <source>
        <dbReference type="ARBA" id="ARBA00049743"/>
    </source>
</evidence>
<dbReference type="InterPro" id="IPR007248">
    <property type="entry name" value="Mpv17_PMP22"/>
</dbReference>
<evidence type="ECO:0000256" key="7">
    <source>
        <dbReference type="RuleBase" id="RU363053"/>
    </source>
</evidence>
<name>A0A9D4PG73_RHISA</name>
<comment type="subcellular location">
    <subcellularLocation>
        <location evidence="1">Membrane</location>
        <topology evidence="1">Multi-pass membrane protein</topology>
    </subcellularLocation>
</comment>
<dbReference type="Pfam" id="PF04117">
    <property type="entry name" value="Mpv17_PMP22"/>
    <property type="match status" value="1"/>
</dbReference>